<evidence type="ECO:0000313" key="3">
    <source>
        <dbReference type="Proteomes" id="UP000234681"/>
    </source>
</evidence>
<sequence length="86" mass="9984">MPLEARRGGSDLLQLSYRPYGCWELNLGPLQEQPGIFNPKAISFFFFLKIYSFIIYKYTVAVFRYTRRGHQISLQMVVSHHVVAGN</sequence>
<organism evidence="2 3">
    <name type="scientific">Rattus norvegicus</name>
    <name type="common">Rat</name>
    <dbReference type="NCBI Taxonomy" id="10116"/>
    <lineage>
        <taxon>Eukaryota</taxon>
        <taxon>Metazoa</taxon>
        <taxon>Chordata</taxon>
        <taxon>Craniata</taxon>
        <taxon>Vertebrata</taxon>
        <taxon>Euteleostomi</taxon>
        <taxon>Mammalia</taxon>
        <taxon>Eutheria</taxon>
        <taxon>Euarchontoglires</taxon>
        <taxon>Glires</taxon>
        <taxon>Rodentia</taxon>
        <taxon>Myomorpha</taxon>
        <taxon>Muroidea</taxon>
        <taxon>Muridae</taxon>
        <taxon>Murinae</taxon>
        <taxon>Rattus</taxon>
    </lineage>
</organism>
<keyword evidence="1" id="KW-1133">Transmembrane helix</keyword>
<dbReference type="EMBL" id="CH473949">
    <property type="protein sequence ID" value="EDL79940.1"/>
    <property type="molecule type" value="Genomic_DNA"/>
</dbReference>
<keyword evidence="1" id="KW-0812">Transmembrane</keyword>
<feature type="transmembrane region" description="Helical" evidence="1">
    <location>
        <begin position="41"/>
        <end position="63"/>
    </location>
</feature>
<accession>A6HPI9</accession>
<dbReference type="AlphaFoldDB" id="A6HPI9"/>
<proteinExistence type="predicted"/>
<name>A6HPI9_RAT</name>
<dbReference type="Proteomes" id="UP000234681">
    <property type="component" value="Chromosome 3"/>
</dbReference>
<keyword evidence="1" id="KW-0472">Membrane</keyword>
<reference evidence="3" key="1">
    <citation type="submission" date="2005-09" db="EMBL/GenBank/DDBJ databases">
        <authorList>
            <person name="Mural R.J."/>
            <person name="Li P.W."/>
            <person name="Adams M.D."/>
            <person name="Amanatides P.G."/>
            <person name="Baden-Tillson H."/>
            <person name="Barnstead M."/>
            <person name="Chin S.H."/>
            <person name="Dew I."/>
            <person name="Evans C.A."/>
            <person name="Ferriera S."/>
            <person name="Flanigan M."/>
            <person name="Fosler C."/>
            <person name="Glodek A."/>
            <person name="Gu Z."/>
            <person name="Holt R.A."/>
            <person name="Jennings D."/>
            <person name="Kraft C.L."/>
            <person name="Lu F."/>
            <person name="Nguyen T."/>
            <person name="Nusskern D.R."/>
            <person name="Pfannkoch C.M."/>
            <person name="Sitter C."/>
            <person name="Sutton G.G."/>
            <person name="Venter J.C."/>
            <person name="Wang Z."/>
            <person name="Woodage T."/>
            <person name="Zheng X.H."/>
            <person name="Zhong F."/>
        </authorList>
    </citation>
    <scope>NUCLEOTIDE SEQUENCE [LARGE SCALE GENOMIC DNA]</scope>
    <source>
        <strain>BN</strain>
        <strain evidence="3">Sprague-Dawley</strain>
    </source>
</reference>
<protein>
    <submittedName>
        <fullName evidence="2">RCG26676</fullName>
    </submittedName>
</protein>
<gene>
    <name evidence="2" type="ORF">rCG_26676</name>
</gene>
<evidence type="ECO:0000256" key="1">
    <source>
        <dbReference type="SAM" id="Phobius"/>
    </source>
</evidence>
<evidence type="ECO:0000313" key="2">
    <source>
        <dbReference type="EMBL" id="EDL79940.1"/>
    </source>
</evidence>